<dbReference type="EMBL" id="RJVA01000011">
    <property type="protein sequence ID" value="ROQ93504.1"/>
    <property type="molecule type" value="Genomic_DNA"/>
</dbReference>
<accession>A0A3N1UQX7</accession>
<protein>
    <submittedName>
        <fullName evidence="2">Putative nucleotidyltransferase with HDIG domain</fullName>
    </submittedName>
</protein>
<comment type="caution">
    <text evidence="2">The sequence shown here is derived from an EMBL/GenBank/DDBJ whole genome shotgun (WGS) entry which is preliminary data.</text>
</comment>
<dbReference type="CDD" id="cd00077">
    <property type="entry name" value="HDc"/>
    <property type="match status" value="1"/>
</dbReference>
<proteinExistence type="predicted"/>
<keyword evidence="2" id="KW-0808">Transferase</keyword>
<dbReference type="SUPFAM" id="SSF109604">
    <property type="entry name" value="HD-domain/PDEase-like"/>
    <property type="match status" value="1"/>
</dbReference>
<dbReference type="AlphaFoldDB" id="A0A3N1UQX7"/>
<evidence type="ECO:0000259" key="1">
    <source>
        <dbReference type="SMART" id="SM00471"/>
    </source>
</evidence>
<dbReference type="Gene3D" id="1.10.3210.10">
    <property type="entry name" value="Hypothetical protein af1432"/>
    <property type="match status" value="1"/>
</dbReference>
<dbReference type="NCBIfam" id="TIGR00277">
    <property type="entry name" value="HDIG"/>
    <property type="match status" value="1"/>
</dbReference>
<feature type="domain" description="HD/PDEase" evidence="1">
    <location>
        <begin position="13"/>
        <end position="154"/>
    </location>
</feature>
<sequence>MIECLEILQRVNLPAHIVAHSLQVARCAVTLARHLNGNSHRLHLDLVCAGGLLHDIAKDISLKTGENHAHLGASMLEEMGLSLVAPIVRDHIFLDESMLKAPFSESIVVNYADKRVKHEAIVLLDERFEDLLARYGTTPEKLAHLKRRWQLYKTLERTLFAHTSLKPEQLAQEAAHLSVESNLDL</sequence>
<dbReference type="InterPro" id="IPR006674">
    <property type="entry name" value="HD_domain"/>
</dbReference>
<reference evidence="2 3" key="1">
    <citation type="submission" date="2018-11" db="EMBL/GenBank/DDBJ databases">
        <title>Genomic Encyclopedia of Type Strains, Phase IV (KMG-IV): sequencing the most valuable type-strain genomes for metagenomic binning, comparative biology and taxonomic classification.</title>
        <authorList>
            <person name="Goeker M."/>
        </authorList>
    </citation>
    <scope>NUCLEOTIDE SEQUENCE [LARGE SCALE GENOMIC DNA]</scope>
    <source>
        <strain evidence="2 3">DSM 22027</strain>
    </source>
</reference>
<dbReference type="GO" id="GO:0016740">
    <property type="term" value="F:transferase activity"/>
    <property type="evidence" value="ECO:0007669"/>
    <property type="project" value="UniProtKB-KW"/>
</dbReference>
<dbReference type="Proteomes" id="UP000276223">
    <property type="component" value="Unassembled WGS sequence"/>
</dbReference>
<dbReference type="InterPro" id="IPR006675">
    <property type="entry name" value="HDIG_dom"/>
</dbReference>
<organism evidence="2 3">
    <name type="scientific">Desulfosoma caldarium</name>
    <dbReference type="NCBI Taxonomy" id="610254"/>
    <lineage>
        <taxon>Bacteria</taxon>
        <taxon>Pseudomonadati</taxon>
        <taxon>Thermodesulfobacteriota</taxon>
        <taxon>Syntrophobacteria</taxon>
        <taxon>Syntrophobacterales</taxon>
        <taxon>Syntrophobacteraceae</taxon>
        <taxon>Desulfosoma</taxon>
    </lineage>
</organism>
<name>A0A3N1UQX7_9BACT</name>
<evidence type="ECO:0000313" key="2">
    <source>
        <dbReference type="EMBL" id="ROQ93504.1"/>
    </source>
</evidence>
<dbReference type="InterPro" id="IPR003607">
    <property type="entry name" value="HD/PDEase_dom"/>
</dbReference>
<dbReference type="SMART" id="SM00471">
    <property type="entry name" value="HDc"/>
    <property type="match status" value="1"/>
</dbReference>
<dbReference type="Pfam" id="PF01966">
    <property type="entry name" value="HD"/>
    <property type="match status" value="1"/>
</dbReference>
<gene>
    <name evidence="2" type="ORF">EDC27_1526</name>
</gene>
<evidence type="ECO:0000313" key="3">
    <source>
        <dbReference type="Proteomes" id="UP000276223"/>
    </source>
</evidence>
<keyword evidence="3" id="KW-1185">Reference proteome</keyword>